<evidence type="ECO:0000313" key="1">
    <source>
        <dbReference type="EMBL" id="AIA31841.1"/>
    </source>
</evidence>
<gene>
    <name evidence="1" type="ORF">Y981_08820</name>
</gene>
<dbReference type="Proteomes" id="UP000027059">
    <property type="component" value="Chromosome"/>
</dbReference>
<sequence length="133" mass="14214">MLPFVRAPGIIPAGLEGPLFDPESGNEWVVVRAFVPGQTVRFPVAPLECPDPSSGLSLLQGTPAEDVDEVRNPFPAVAQGLRRSFPGILRAGAKRLCPAIRPFVQDFPLCGKHAGRPIISCTAAGNKRKFGTR</sequence>
<dbReference type="HOGENOM" id="CLU_1904113_0_0_0"/>
<accession>A0A059Y2Q4</accession>
<organism evidence="1 2">
    <name type="scientific">Leptospirillum ferriphilum YSK</name>
    <dbReference type="NCBI Taxonomy" id="1441628"/>
    <lineage>
        <taxon>Bacteria</taxon>
        <taxon>Pseudomonadati</taxon>
        <taxon>Nitrospirota</taxon>
        <taxon>Nitrospiria</taxon>
        <taxon>Nitrospirales</taxon>
        <taxon>Nitrospiraceae</taxon>
        <taxon>Leptospirillum</taxon>
    </lineage>
</organism>
<keyword evidence="2" id="KW-1185">Reference proteome</keyword>
<reference evidence="1 2" key="2">
    <citation type="journal article" date="2015" name="Biomed. Res. Int.">
        <title>Effects of Arsenite Resistance on the Growth and Functional Gene Expression of Leptospirillum ferriphilum and Acidithiobacillus thiooxidans in Pure Culture and Coculture.</title>
        <authorList>
            <person name="Jiang H."/>
            <person name="Liang Y."/>
            <person name="Yin H."/>
            <person name="Xiao Y."/>
            <person name="Guo X."/>
            <person name="Xu Y."/>
            <person name="Hu Q."/>
            <person name="Liu H."/>
            <person name="Liu X."/>
        </authorList>
    </citation>
    <scope>NUCLEOTIDE SEQUENCE [LARGE SCALE GENOMIC DNA]</scope>
    <source>
        <strain evidence="1 2">YSK</strain>
    </source>
</reference>
<dbReference type="KEGG" id="lfp:Y981_08820"/>
<name>A0A059Y2Q4_9BACT</name>
<evidence type="ECO:0000313" key="2">
    <source>
        <dbReference type="Proteomes" id="UP000027059"/>
    </source>
</evidence>
<proteinExistence type="predicted"/>
<dbReference type="AlphaFoldDB" id="A0A059Y2Q4"/>
<dbReference type="EMBL" id="CP007243">
    <property type="protein sequence ID" value="AIA31841.1"/>
    <property type="molecule type" value="Genomic_DNA"/>
</dbReference>
<protein>
    <submittedName>
        <fullName evidence="1">Uncharacterized protein</fullName>
    </submittedName>
</protein>
<reference evidence="2" key="1">
    <citation type="submission" date="2014-02" db="EMBL/GenBank/DDBJ databases">
        <title>Complete genome sequence and comparative genomic analysis of the nitrogen-fixing bacterium Leptospirillum ferriphilum YSK.</title>
        <authorList>
            <person name="Guo X."/>
            <person name="Yin H."/>
            <person name="Liang Y."/>
            <person name="Hu Q."/>
            <person name="Ma L."/>
            <person name="Xiao Y."/>
            <person name="Zhang X."/>
            <person name="Qiu G."/>
            <person name="Liu X."/>
        </authorList>
    </citation>
    <scope>NUCLEOTIDE SEQUENCE [LARGE SCALE GENOMIC DNA]</scope>
    <source>
        <strain evidence="2">YSK</strain>
    </source>
</reference>